<evidence type="ECO:0000256" key="5">
    <source>
        <dbReference type="ARBA" id="ARBA00023002"/>
    </source>
</evidence>
<evidence type="ECO:0000256" key="4">
    <source>
        <dbReference type="ARBA" id="ARBA00022827"/>
    </source>
</evidence>
<dbReference type="STRING" id="280699.M1UTD1"/>
<dbReference type="PROSITE" id="PS00677">
    <property type="entry name" value="DAO"/>
    <property type="match status" value="1"/>
</dbReference>
<sequence length="417" mass="45992">MSSSTHPETAAEVVVVVVGCGISALTTAVHLLETFGSGRLLVGIYGDLTQLNQTTSCGCAGLWLPFHIEPQDKVRDWARSTYQRFLQDAENPDTGVRFVPAYQFYPKPPESLPYWHADVLDLAVIGRDQRPEETLASSARTESTAVADTMPSFPDGYSYALQWRTAVVDMPRYLEWLVARFRRLGGIFWNENSGEPPLPLQRLTDVVRRCRIPTTNRMTIVVNATGLGARTLCADSELRPALGVLVRVRYPMRFVLQVAGGPLGDPQYPTYVIPRNEELCTCGGTVLFDLPAAEQERLVQLSTIADHLEPEQIPPIARDMLERCRQLYKPWQNKDVALSVAEVWSGLRPVRTGGVRLELERWPAAGEANNADASRWIIHNYGHGGGGVTVSWGCAAAVTELVRSLCETIDTASCGNA</sequence>
<evidence type="ECO:0000256" key="1">
    <source>
        <dbReference type="ARBA" id="ARBA00001974"/>
    </source>
</evidence>
<keyword evidence="5" id="KW-0560">Oxidoreductase</keyword>
<dbReference type="InterPro" id="IPR006181">
    <property type="entry name" value="D-amino_acid_oxidase_CS"/>
</dbReference>
<keyword evidence="3" id="KW-0285">Flavoprotein</keyword>
<dbReference type="Pfam" id="PF01266">
    <property type="entry name" value="DAO"/>
    <property type="match status" value="1"/>
</dbReference>
<evidence type="ECO:0000313" key="7">
    <source>
        <dbReference type="EMBL" id="BAM81031.1"/>
    </source>
</evidence>
<dbReference type="SUPFAM" id="SSF51971">
    <property type="entry name" value="Nucleotide-binding domain"/>
    <property type="match status" value="1"/>
</dbReference>
<evidence type="ECO:0000256" key="2">
    <source>
        <dbReference type="ARBA" id="ARBA00006730"/>
    </source>
</evidence>
<dbReference type="KEGG" id="cme:CYME_CMM177C"/>
<proteinExistence type="inferred from homology"/>
<protein>
    <submittedName>
        <fullName evidence="7">Similar to D-amino acid oxidase</fullName>
    </submittedName>
</protein>
<dbReference type="GO" id="GO:0071949">
    <property type="term" value="F:FAD binding"/>
    <property type="evidence" value="ECO:0007669"/>
    <property type="project" value="InterPro"/>
</dbReference>
<dbReference type="GO" id="GO:0019478">
    <property type="term" value="P:D-amino acid catabolic process"/>
    <property type="evidence" value="ECO:0007669"/>
    <property type="project" value="TreeGrafter"/>
</dbReference>
<dbReference type="OMA" id="DLWELQP"/>
<dbReference type="EMBL" id="AP006495">
    <property type="protein sequence ID" value="BAM81031.1"/>
    <property type="molecule type" value="Genomic_DNA"/>
</dbReference>
<gene>
    <name evidence="7" type="ORF">CYME_CMM177C</name>
</gene>
<dbReference type="Gramene" id="CMM177CT">
    <property type="protein sequence ID" value="CMM177CT"/>
    <property type="gene ID" value="CMM177C"/>
</dbReference>
<dbReference type="eggNOG" id="KOG3923">
    <property type="taxonomic scope" value="Eukaryota"/>
</dbReference>
<organism evidence="7 8">
    <name type="scientific">Cyanidioschyzon merolae (strain NIES-3377 / 10D)</name>
    <name type="common">Unicellular red alga</name>
    <dbReference type="NCBI Taxonomy" id="280699"/>
    <lineage>
        <taxon>Eukaryota</taxon>
        <taxon>Rhodophyta</taxon>
        <taxon>Bangiophyceae</taxon>
        <taxon>Cyanidiales</taxon>
        <taxon>Cyanidiaceae</taxon>
        <taxon>Cyanidioschyzon</taxon>
    </lineage>
</organism>
<comment type="cofactor">
    <cofactor evidence="1">
        <name>FAD</name>
        <dbReference type="ChEBI" id="CHEBI:57692"/>
    </cofactor>
</comment>
<dbReference type="GO" id="GO:0005737">
    <property type="term" value="C:cytoplasm"/>
    <property type="evidence" value="ECO:0007669"/>
    <property type="project" value="TreeGrafter"/>
</dbReference>
<evidence type="ECO:0000313" key="8">
    <source>
        <dbReference type="Proteomes" id="UP000007014"/>
    </source>
</evidence>
<keyword evidence="8" id="KW-1185">Reference proteome</keyword>
<reference evidence="7 8" key="2">
    <citation type="journal article" date="2007" name="BMC Biol.">
        <title>A 100%-complete sequence reveals unusually simple genomic features in the hot-spring red alga Cyanidioschyzon merolae.</title>
        <authorList>
            <person name="Nozaki H."/>
            <person name="Takano H."/>
            <person name="Misumi O."/>
            <person name="Terasawa K."/>
            <person name="Matsuzaki M."/>
            <person name="Maruyama S."/>
            <person name="Nishida K."/>
            <person name="Yagisawa F."/>
            <person name="Yoshida Y."/>
            <person name="Fujiwara T."/>
            <person name="Takio S."/>
            <person name="Tamura K."/>
            <person name="Chung S.J."/>
            <person name="Nakamura S."/>
            <person name="Kuroiwa H."/>
            <person name="Tanaka K."/>
            <person name="Sato N."/>
            <person name="Kuroiwa T."/>
        </authorList>
    </citation>
    <scope>NUCLEOTIDE SEQUENCE [LARGE SCALE GENOMIC DNA]</scope>
    <source>
        <strain evidence="7 8">10D</strain>
    </source>
</reference>
<dbReference type="Proteomes" id="UP000007014">
    <property type="component" value="Chromosome 13"/>
</dbReference>
<reference evidence="7 8" key="1">
    <citation type="journal article" date="2004" name="Nature">
        <title>Genome sequence of the ultrasmall unicellular red alga Cyanidioschyzon merolae 10D.</title>
        <authorList>
            <person name="Matsuzaki M."/>
            <person name="Misumi O."/>
            <person name="Shin-i T."/>
            <person name="Maruyama S."/>
            <person name="Takahara M."/>
            <person name="Miyagishima S."/>
            <person name="Mori T."/>
            <person name="Nishida K."/>
            <person name="Yagisawa F."/>
            <person name="Nishida K."/>
            <person name="Yoshida Y."/>
            <person name="Nishimura Y."/>
            <person name="Nakao S."/>
            <person name="Kobayashi T."/>
            <person name="Momoyama Y."/>
            <person name="Higashiyama T."/>
            <person name="Minoda A."/>
            <person name="Sano M."/>
            <person name="Nomoto H."/>
            <person name="Oishi K."/>
            <person name="Hayashi H."/>
            <person name="Ohta F."/>
            <person name="Nishizaka S."/>
            <person name="Haga S."/>
            <person name="Miura S."/>
            <person name="Morishita T."/>
            <person name="Kabeya Y."/>
            <person name="Terasawa K."/>
            <person name="Suzuki Y."/>
            <person name="Ishii Y."/>
            <person name="Asakawa S."/>
            <person name="Takano H."/>
            <person name="Ohta N."/>
            <person name="Kuroiwa H."/>
            <person name="Tanaka K."/>
            <person name="Shimizu N."/>
            <person name="Sugano S."/>
            <person name="Sato N."/>
            <person name="Nozaki H."/>
            <person name="Ogasawara N."/>
            <person name="Kohara Y."/>
            <person name="Kuroiwa T."/>
        </authorList>
    </citation>
    <scope>NUCLEOTIDE SEQUENCE [LARGE SCALE GENOMIC DNA]</scope>
    <source>
        <strain evidence="7 8">10D</strain>
    </source>
</reference>
<dbReference type="Gene3D" id="3.30.9.10">
    <property type="entry name" value="D-Amino Acid Oxidase, subunit A, domain 2"/>
    <property type="match status" value="1"/>
</dbReference>
<dbReference type="RefSeq" id="XP_005537067.1">
    <property type="nucleotide sequence ID" value="XM_005537010.1"/>
</dbReference>
<dbReference type="PANTHER" id="PTHR11530:SF11">
    <property type="entry name" value="D-ASPARTATE OXIDASE"/>
    <property type="match status" value="1"/>
</dbReference>
<dbReference type="GeneID" id="16995106"/>
<dbReference type="InterPro" id="IPR006076">
    <property type="entry name" value="FAD-dep_OxRdtase"/>
</dbReference>
<dbReference type="HOGENOM" id="CLU_034311_0_2_1"/>
<feature type="domain" description="FAD dependent oxidoreductase" evidence="6">
    <location>
        <begin position="15"/>
        <end position="401"/>
    </location>
</feature>
<keyword evidence="4" id="KW-0274">FAD</keyword>
<evidence type="ECO:0000259" key="6">
    <source>
        <dbReference type="Pfam" id="PF01266"/>
    </source>
</evidence>
<name>M1UTD1_CYAM1</name>
<dbReference type="GO" id="GO:0003884">
    <property type="term" value="F:D-amino-acid oxidase activity"/>
    <property type="evidence" value="ECO:0007669"/>
    <property type="project" value="InterPro"/>
</dbReference>
<dbReference type="InterPro" id="IPR023209">
    <property type="entry name" value="DAO"/>
</dbReference>
<comment type="similarity">
    <text evidence="2">Belongs to the DAMOX/DASOX family.</text>
</comment>
<dbReference type="PANTHER" id="PTHR11530">
    <property type="entry name" value="D-AMINO ACID OXIDASE"/>
    <property type="match status" value="1"/>
</dbReference>
<dbReference type="Gene3D" id="3.40.50.720">
    <property type="entry name" value="NAD(P)-binding Rossmann-like Domain"/>
    <property type="match status" value="1"/>
</dbReference>
<evidence type="ECO:0000256" key="3">
    <source>
        <dbReference type="ARBA" id="ARBA00022630"/>
    </source>
</evidence>
<dbReference type="OrthoDB" id="2015447at2759"/>
<dbReference type="AlphaFoldDB" id="M1UTD1"/>
<accession>M1UTD1</accession>